<dbReference type="PATRIC" id="fig|1423734.3.peg.1394"/>
<dbReference type="GO" id="GO:0004175">
    <property type="term" value="F:endopeptidase activity"/>
    <property type="evidence" value="ECO:0007669"/>
    <property type="project" value="UniProtKB-ARBA"/>
</dbReference>
<evidence type="ECO:0000313" key="4">
    <source>
        <dbReference type="EMBL" id="KRM30821.1"/>
    </source>
</evidence>
<evidence type="ECO:0000259" key="3">
    <source>
        <dbReference type="Pfam" id="PF02517"/>
    </source>
</evidence>
<reference evidence="4 5" key="1">
    <citation type="journal article" date="2015" name="Genome Announc.">
        <title>Expanding the biotechnology potential of lactobacilli through comparative genomics of 213 strains and associated genera.</title>
        <authorList>
            <person name="Sun Z."/>
            <person name="Harris H.M."/>
            <person name="McCann A."/>
            <person name="Guo C."/>
            <person name="Argimon S."/>
            <person name="Zhang W."/>
            <person name="Yang X."/>
            <person name="Jeffery I.B."/>
            <person name="Cooney J.C."/>
            <person name="Kagawa T.F."/>
            <person name="Liu W."/>
            <person name="Song Y."/>
            <person name="Salvetti E."/>
            <person name="Wrobel A."/>
            <person name="Rasinkangas P."/>
            <person name="Parkhill J."/>
            <person name="Rea M.C."/>
            <person name="O'Sullivan O."/>
            <person name="Ritari J."/>
            <person name="Douillard F.P."/>
            <person name="Paul Ross R."/>
            <person name="Yang R."/>
            <person name="Briner A.E."/>
            <person name="Felis G.E."/>
            <person name="de Vos W.M."/>
            <person name="Barrangou R."/>
            <person name="Klaenhammer T.R."/>
            <person name="Caufield P.W."/>
            <person name="Cui Y."/>
            <person name="Zhang H."/>
            <person name="O'Toole P.W."/>
        </authorList>
    </citation>
    <scope>NUCLEOTIDE SEQUENCE [LARGE SCALE GENOMIC DNA]</scope>
    <source>
        <strain evidence="4 5">DSM 18527</strain>
    </source>
</reference>
<feature type="transmembrane region" description="Helical" evidence="2">
    <location>
        <begin position="138"/>
        <end position="156"/>
    </location>
</feature>
<evidence type="ECO:0000313" key="5">
    <source>
        <dbReference type="Proteomes" id="UP000051236"/>
    </source>
</evidence>
<keyword evidence="2" id="KW-0472">Membrane</keyword>
<keyword evidence="2" id="KW-1133">Transmembrane helix</keyword>
<evidence type="ECO:0000256" key="1">
    <source>
        <dbReference type="ARBA" id="ARBA00009067"/>
    </source>
</evidence>
<name>X0PRL2_9LACO</name>
<dbReference type="OrthoDB" id="2329777at2"/>
<feature type="transmembrane region" description="Helical" evidence="2">
    <location>
        <begin position="7"/>
        <end position="29"/>
    </location>
</feature>
<dbReference type="EMBL" id="AZGA01000087">
    <property type="protein sequence ID" value="KRM30821.1"/>
    <property type="molecule type" value="Genomic_DNA"/>
</dbReference>
<protein>
    <recommendedName>
        <fullName evidence="3">CAAX prenyl protease 2/Lysostaphin resistance protein A-like domain-containing protein</fullName>
    </recommendedName>
</protein>
<comment type="caution">
    <text evidence="4">The sequence shown here is derived from an EMBL/GenBank/DDBJ whole genome shotgun (WGS) entry which is preliminary data.</text>
</comment>
<dbReference type="eggNOG" id="COG1266">
    <property type="taxonomic scope" value="Bacteria"/>
</dbReference>
<keyword evidence="5" id="KW-1185">Reference proteome</keyword>
<feature type="transmembrane region" description="Helical" evidence="2">
    <location>
        <begin position="35"/>
        <end position="58"/>
    </location>
</feature>
<feature type="transmembrane region" description="Helical" evidence="2">
    <location>
        <begin position="217"/>
        <end position="238"/>
    </location>
</feature>
<dbReference type="RefSeq" id="WP_035452585.1">
    <property type="nucleotide sequence ID" value="NZ_AZGA01000087.1"/>
</dbReference>
<dbReference type="GO" id="GO:0080120">
    <property type="term" value="P:CAAX-box protein maturation"/>
    <property type="evidence" value="ECO:0007669"/>
    <property type="project" value="UniProtKB-ARBA"/>
</dbReference>
<organism evidence="4 5">
    <name type="scientific">Agrilactobacillus composti DSM 18527 = JCM 14202</name>
    <dbReference type="NCBI Taxonomy" id="1423734"/>
    <lineage>
        <taxon>Bacteria</taxon>
        <taxon>Bacillati</taxon>
        <taxon>Bacillota</taxon>
        <taxon>Bacilli</taxon>
        <taxon>Lactobacillales</taxon>
        <taxon>Lactobacillaceae</taxon>
        <taxon>Agrilactobacillus</taxon>
    </lineage>
</organism>
<sequence>MSDTNRTYLKITVLVIFQVVLVILIGLTMPRSVSLLWHLVLQETILFIAMFAANHWLFKQQIYLKPQISILKILPLMWIFLLFSLTSLSNLATAKHPQVGLALGVGLAAAIYEEYFFRGIVFGKLLSTLNRANLTYRQIWPPIIVASGLFGLTHLVNLFSQALLPTLVQVIQVSLFAVLLSALYLRSGSLLLPMLTHFSLDFMATIASGSVNAATAVANPVASIAIMLLYLISALIFLRPSQFKHFKLVNRDPSLK</sequence>
<evidence type="ECO:0000256" key="2">
    <source>
        <dbReference type="SAM" id="Phobius"/>
    </source>
</evidence>
<comment type="similarity">
    <text evidence="1">Belongs to the UPF0177 family.</text>
</comment>
<feature type="transmembrane region" description="Helical" evidence="2">
    <location>
        <begin position="70"/>
        <end position="92"/>
    </location>
</feature>
<feature type="domain" description="CAAX prenyl protease 2/Lysostaphin resistance protein A-like" evidence="3">
    <location>
        <begin position="99"/>
        <end position="203"/>
    </location>
</feature>
<dbReference type="Proteomes" id="UP000051236">
    <property type="component" value="Unassembled WGS sequence"/>
</dbReference>
<dbReference type="InterPro" id="IPR003675">
    <property type="entry name" value="Rce1/LyrA-like_dom"/>
</dbReference>
<proteinExistence type="inferred from homology"/>
<keyword evidence="2" id="KW-0812">Transmembrane</keyword>
<dbReference type="STRING" id="1423734.FC83_GL001379"/>
<accession>X0PRL2</accession>
<dbReference type="Pfam" id="PF02517">
    <property type="entry name" value="Rce1-like"/>
    <property type="match status" value="1"/>
</dbReference>
<dbReference type="AlphaFoldDB" id="X0PRL2"/>
<gene>
    <name evidence="4" type="ORF">FC83_GL001379</name>
</gene>